<sequence>MALLKDFRIDDDLAGSQQRAIEVVVTMNDGALRWCYFMTPAALASAGDWVPGTQVRFHYGAPHMIVVSELSADIISRVLRYLDRSGDLVLCTRAVEGAG</sequence>
<evidence type="ECO:0000313" key="1">
    <source>
        <dbReference type="EMBL" id="TMI97642.1"/>
    </source>
</evidence>
<proteinExistence type="predicted"/>
<comment type="caution">
    <text evidence="1">The sequence shown here is derived from an EMBL/GenBank/DDBJ whole genome shotgun (WGS) entry which is preliminary data.</text>
</comment>
<reference evidence="1 2" key="1">
    <citation type="journal article" date="2019" name="Nat. Microbiol.">
        <title>Mediterranean grassland soil C-N compound turnover is dependent on rainfall and depth, and is mediated by genomically divergent microorganisms.</title>
        <authorList>
            <person name="Diamond S."/>
            <person name="Andeer P.F."/>
            <person name="Li Z."/>
            <person name="Crits-Christoph A."/>
            <person name="Burstein D."/>
            <person name="Anantharaman K."/>
            <person name="Lane K.R."/>
            <person name="Thomas B.C."/>
            <person name="Pan C."/>
            <person name="Northen T.R."/>
            <person name="Banfield J.F."/>
        </authorList>
    </citation>
    <scope>NUCLEOTIDE SEQUENCE [LARGE SCALE GENOMIC DNA]</scope>
    <source>
        <strain evidence="1">NP_4</strain>
    </source>
</reference>
<protein>
    <submittedName>
        <fullName evidence="1">Uncharacterized protein</fullName>
    </submittedName>
</protein>
<gene>
    <name evidence="1" type="ORF">E6H01_13085</name>
</gene>
<organism evidence="1 2">
    <name type="scientific">Candidatus Segetimicrobium genomatis</name>
    <dbReference type="NCBI Taxonomy" id="2569760"/>
    <lineage>
        <taxon>Bacteria</taxon>
        <taxon>Bacillati</taxon>
        <taxon>Candidatus Sysuimicrobiota</taxon>
        <taxon>Candidatus Sysuimicrobiia</taxon>
        <taxon>Candidatus Sysuimicrobiales</taxon>
        <taxon>Candidatus Segetimicrobiaceae</taxon>
        <taxon>Candidatus Segetimicrobium</taxon>
    </lineage>
</organism>
<dbReference type="AlphaFoldDB" id="A0A537KPP1"/>
<evidence type="ECO:0000313" key="2">
    <source>
        <dbReference type="Proteomes" id="UP000319353"/>
    </source>
</evidence>
<accession>A0A537KPP1</accession>
<dbReference type="Proteomes" id="UP000319353">
    <property type="component" value="Unassembled WGS sequence"/>
</dbReference>
<name>A0A537KPP1_9BACT</name>
<dbReference type="EMBL" id="VBAL01000202">
    <property type="protein sequence ID" value="TMI97642.1"/>
    <property type="molecule type" value="Genomic_DNA"/>
</dbReference>